<feature type="domain" description="C2" evidence="3">
    <location>
        <begin position="1"/>
        <end position="109"/>
    </location>
</feature>
<feature type="compositionally biased region" description="Polar residues" evidence="1">
    <location>
        <begin position="120"/>
        <end position="132"/>
    </location>
</feature>
<feature type="region of interest" description="Disordered" evidence="1">
    <location>
        <begin position="150"/>
        <end position="237"/>
    </location>
</feature>
<feature type="region of interest" description="Disordered" evidence="1">
    <location>
        <begin position="106"/>
        <end position="132"/>
    </location>
</feature>
<dbReference type="InterPro" id="IPR000008">
    <property type="entry name" value="C2_dom"/>
</dbReference>
<dbReference type="EMBL" id="LUGG01000034">
    <property type="protein sequence ID" value="OBZ66030.1"/>
    <property type="molecule type" value="Genomic_DNA"/>
</dbReference>
<feature type="transmembrane region" description="Helical" evidence="2">
    <location>
        <begin position="394"/>
        <end position="420"/>
    </location>
</feature>
<feature type="compositionally biased region" description="Low complexity" evidence="1">
    <location>
        <begin position="150"/>
        <end position="162"/>
    </location>
</feature>
<dbReference type="InterPro" id="IPR035892">
    <property type="entry name" value="C2_domain_sf"/>
</dbReference>
<sequence>MAGRSPWYLTVIRTQGLQFIRPEKSWRPIVTIVVADQNQIHETVLGSDCQNPNLKSPFVLYNVDHKTYLDIKVWHKSQTKKKSRKRHLVGSAYVSLGEILRNQGQPMAGSTEQDIRLSCPSPQKKSPTIAGRQQHNAILTIKLCPPTPMSTTSTLVGSSSSFSHHEDDAMSDAVSGALSSGTLSDTMPSPSIKETESFWHEKAAPNQLRKRRIKPFRVGSDDENSSSDESSGLPTPRDSYFPHLPAIHAAEGEGEGTGWFSTSSLPLYVDHISDRLSVHNTVSFAERILDIFSPYRELQQASLDCDYEKILARLLTEWYVVGASLLALAGIDATVFGISPAPVFSMDGFTQTVVTIGAISAGLGVVIDAWFLVLYSGASPTKFQRLAADVYGTYVFFCLTCRLPTLLMFGSALALMLFLLGVAWGAWPTAVLVMSFVAGTLVSLQYLVFGCHRFVNLLVWAVRSAWAASRAARLGLRMRWLAPVPMWWSRRILPASRDEDVFACPT</sequence>
<dbReference type="STRING" id="5627.A0A1C7LN41"/>
<reference evidence="4 5" key="1">
    <citation type="submission" date="2016-03" db="EMBL/GenBank/DDBJ databases">
        <title>Whole genome sequencing of Grifola frondosa 9006-11.</title>
        <authorList>
            <person name="Min B."/>
            <person name="Park H."/>
            <person name="Kim J.-G."/>
            <person name="Cho H."/>
            <person name="Oh Y.-L."/>
            <person name="Kong W.-S."/>
            <person name="Choi I.-G."/>
        </authorList>
    </citation>
    <scope>NUCLEOTIDE SEQUENCE [LARGE SCALE GENOMIC DNA]</scope>
    <source>
        <strain evidence="4 5">9006-11</strain>
    </source>
</reference>
<feature type="transmembrane region" description="Helical" evidence="2">
    <location>
        <begin position="318"/>
        <end position="341"/>
    </location>
</feature>
<dbReference type="Pfam" id="PF00168">
    <property type="entry name" value="C2"/>
    <property type="match status" value="1"/>
</dbReference>
<keyword evidence="5" id="KW-1185">Reference proteome</keyword>
<dbReference type="AlphaFoldDB" id="A0A1C7LN41"/>
<keyword evidence="2" id="KW-0472">Membrane</keyword>
<accession>A0A1C7LN41</accession>
<comment type="caution">
    <text evidence="4">The sequence shown here is derived from an EMBL/GenBank/DDBJ whole genome shotgun (WGS) entry which is preliminary data.</text>
</comment>
<keyword evidence="2" id="KW-1133">Transmembrane helix</keyword>
<dbReference type="PROSITE" id="PS50004">
    <property type="entry name" value="C2"/>
    <property type="match status" value="1"/>
</dbReference>
<feature type="transmembrane region" description="Helical" evidence="2">
    <location>
        <begin position="353"/>
        <end position="373"/>
    </location>
</feature>
<evidence type="ECO:0000256" key="2">
    <source>
        <dbReference type="SAM" id="Phobius"/>
    </source>
</evidence>
<feature type="compositionally biased region" description="Basic and acidic residues" evidence="1">
    <location>
        <begin position="193"/>
        <end position="203"/>
    </location>
</feature>
<keyword evidence="2" id="KW-0812">Transmembrane</keyword>
<feature type="compositionally biased region" description="Polar residues" evidence="1">
    <location>
        <begin position="177"/>
        <end position="189"/>
    </location>
</feature>
<evidence type="ECO:0000259" key="3">
    <source>
        <dbReference type="PROSITE" id="PS50004"/>
    </source>
</evidence>
<dbReference type="OMA" id="MESEYQP"/>
<feature type="transmembrane region" description="Helical" evidence="2">
    <location>
        <begin position="426"/>
        <end position="449"/>
    </location>
</feature>
<evidence type="ECO:0000256" key="1">
    <source>
        <dbReference type="SAM" id="MobiDB-lite"/>
    </source>
</evidence>
<organism evidence="4 5">
    <name type="scientific">Grifola frondosa</name>
    <name type="common">Maitake</name>
    <name type="synonym">Polyporus frondosus</name>
    <dbReference type="NCBI Taxonomy" id="5627"/>
    <lineage>
        <taxon>Eukaryota</taxon>
        <taxon>Fungi</taxon>
        <taxon>Dikarya</taxon>
        <taxon>Basidiomycota</taxon>
        <taxon>Agaricomycotina</taxon>
        <taxon>Agaricomycetes</taxon>
        <taxon>Polyporales</taxon>
        <taxon>Grifolaceae</taxon>
        <taxon>Grifola</taxon>
    </lineage>
</organism>
<dbReference type="Proteomes" id="UP000092993">
    <property type="component" value="Unassembled WGS sequence"/>
</dbReference>
<dbReference type="SUPFAM" id="SSF49562">
    <property type="entry name" value="C2 domain (Calcium/lipid-binding domain, CaLB)"/>
    <property type="match status" value="1"/>
</dbReference>
<proteinExistence type="predicted"/>
<evidence type="ECO:0000313" key="4">
    <source>
        <dbReference type="EMBL" id="OBZ66030.1"/>
    </source>
</evidence>
<dbReference type="OrthoDB" id="2642524at2759"/>
<dbReference type="Gene3D" id="2.60.40.150">
    <property type="entry name" value="C2 domain"/>
    <property type="match status" value="1"/>
</dbReference>
<name>A0A1C7LN41_GRIFR</name>
<protein>
    <recommendedName>
        <fullName evidence="3">C2 domain-containing protein</fullName>
    </recommendedName>
</protein>
<evidence type="ECO:0000313" key="5">
    <source>
        <dbReference type="Proteomes" id="UP000092993"/>
    </source>
</evidence>
<gene>
    <name evidence="4" type="ORF">A0H81_14009</name>
</gene>